<gene>
    <name evidence="2" type="ORF">KQ910_16155</name>
</gene>
<accession>A0ABS6ILW3</accession>
<evidence type="ECO:0000313" key="2">
    <source>
        <dbReference type="EMBL" id="MBU8875308.1"/>
    </source>
</evidence>
<protein>
    <submittedName>
        <fullName evidence="2">Periplasmic heavy metal sensor</fullName>
    </submittedName>
</protein>
<name>A0ABS6ILW3_9HYPH</name>
<sequence length="183" mass="20699">MTSRLIQMLLGLSLLLNAFVLAGFVYRSWIDPPFEMQGMPPPPPPHGMPGQPGLPAGPRLNPVEMVAQDLGLDAEQRKVMQALFDQYAKARRERLQAIQQLREQTSAELRKASFDMTRIDALIDQVSRLRAEQQKETLLTLTRLEPSLRPDQRERLQRLMVERIVPPPPPPRPPPGGPPRPPQ</sequence>
<feature type="compositionally biased region" description="Pro residues" evidence="1">
    <location>
        <begin position="165"/>
        <end position="183"/>
    </location>
</feature>
<evidence type="ECO:0000256" key="1">
    <source>
        <dbReference type="SAM" id="MobiDB-lite"/>
    </source>
</evidence>
<organism evidence="2 3">
    <name type="scientific">Reyranella humidisoli</name>
    <dbReference type="NCBI Taxonomy" id="2849149"/>
    <lineage>
        <taxon>Bacteria</taxon>
        <taxon>Pseudomonadati</taxon>
        <taxon>Pseudomonadota</taxon>
        <taxon>Alphaproteobacteria</taxon>
        <taxon>Hyphomicrobiales</taxon>
        <taxon>Reyranellaceae</taxon>
        <taxon>Reyranella</taxon>
    </lineage>
</organism>
<evidence type="ECO:0000313" key="3">
    <source>
        <dbReference type="Proteomes" id="UP000727907"/>
    </source>
</evidence>
<dbReference type="EMBL" id="JAHOPB010000001">
    <property type="protein sequence ID" value="MBU8875308.1"/>
    <property type="molecule type" value="Genomic_DNA"/>
</dbReference>
<reference evidence="2 3" key="1">
    <citation type="submission" date="2021-06" db="EMBL/GenBank/DDBJ databases">
        <authorList>
            <person name="Lee D.H."/>
        </authorList>
    </citation>
    <scope>NUCLEOTIDE SEQUENCE [LARGE SCALE GENOMIC DNA]</scope>
    <source>
        <strain evidence="2 3">MMS21-HV4-11</strain>
    </source>
</reference>
<feature type="region of interest" description="Disordered" evidence="1">
    <location>
        <begin position="160"/>
        <end position="183"/>
    </location>
</feature>
<dbReference type="Pfam" id="PF13801">
    <property type="entry name" value="Metal_resist"/>
    <property type="match status" value="1"/>
</dbReference>
<dbReference type="InterPro" id="IPR025961">
    <property type="entry name" value="Metal_resist"/>
</dbReference>
<keyword evidence="3" id="KW-1185">Reference proteome</keyword>
<proteinExistence type="predicted"/>
<dbReference type="RefSeq" id="WP_216962353.1">
    <property type="nucleotide sequence ID" value="NZ_JAHOPB010000001.1"/>
</dbReference>
<comment type="caution">
    <text evidence="2">The sequence shown here is derived from an EMBL/GenBank/DDBJ whole genome shotgun (WGS) entry which is preliminary data.</text>
</comment>
<dbReference type="Proteomes" id="UP000727907">
    <property type="component" value="Unassembled WGS sequence"/>
</dbReference>